<sequence>MTSASLKNLCSDVALQISSKEVRWCFVLDNVQQYTVVQEHGIGWENVLKAGMAATAIHLDDFAPGAFNIDDYLSQVIQNNRKTMTTESLYSDIAWQHIESTLALHWACVLCDFVPVLHFLLPEITNQFQSAPHARHRMHPGRRTEVQALRTNAEQEVTVQGMHQAILDFKTQAGFTPESAEHSLTWFQGDRASYATMNLCKLYLGPASLQNWDSLRDVISTPEIWHADATMVRTIASNHYGPSTSSDPSSLSCNSNTANMKRPTDLKKPDYYPTTCAMTLMWDAHVLDCCRVHFCFETNLVDHFEDLSHKNKLLTLEKLLKEISVLVARYSSLNGYEQVQLLAATSSSTDRMKIHCGSPWIPPVPGTNKSNNNTPPESLHGVKEETPPSFIETEGFDGD</sequence>
<dbReference type="InterPro" id="IPR046496">
    <property type="entry name" value="DUF6589"/>
</dbReference>
<name>A0AA39PSE1_9AGAR</name>
<reference evidence="3" key="1">
    <citation type="submission" date="2023-06" db="EMBL/GenBank/DDBJ databases">
        <authorList>
            <consortium name="Lawrence Berkeley National Laboratory"/>
            <person name="Ahrendt S."/>
            <person name="Sahu N."/>
            <person name="Indic B."/>
            <person name="Wong-Bajracharya J."/>
            <person name="Merenyi Z."/>
            <person name="Ke H.-M."/>
            <person name="Monk M."/>
            <person name="Kocsube S."/>
            <person name="Drula E."/>
            <person name="Lipzen A."/>
            <person name="Balint B."/>
            <person name="Henrissat B."/>
            <person name="Andreopoulos B."/>
            <person name="Martin F.M."/>
            <person name="Harder C.B."/>
            <person name="Rigling D."/>
            <person name="Ford K.L."/>
            <person name="Foster G.D."/>
            <person name="Pangilinan J."/>
            <person name="Papanicolaou A."/>
            <person name="Barry K."/>
            <person name="LaButti K."/>
            <person name="Viragh M."/>
            <person name="Koriabine M."/>
            <person name="Yan M."/>
            <person name="Riley R."/>
            <person name="Champramary S."/>
            <person name="Plett K.L."/>
            <person name="Tsai I.J."/>
            <person name="Slot J."/>
            <person name="Sipos G."/>
            <person name="Plett J."/>
            <person name="Nagy L.G."/>
            <person name="Grigoriev I.V."/>
        </authorList>
    </citation>
    <scope>NUCLEOTIDE SEQUENCE</scope>
    <source>
        <strain evidence="3">HWK02</strain>
    </source>
</reference>
<dbReference type="EMBL" id="JAUEPU010000039">
    <property type="protein sequence ID" value="KAK0488378.1"/>
    <property type="molecule type" value="Genomic_DNA"/>
</dbReference>
<evidence type="ECO:0000259" key="2">
    <source>
        <dbReference type="Pfam" id="PF20231"/>
    </source>
</evidence>
<feature type="domain" description="DUF6589" evidence="2">
    <location>
        <begin position="79"/>
        <end position="335"/>
    </location>
</feature>
<feature type="compositionally biased region" description="Polar residues" evidence="1">
    <location>
        <begin position="367"/>
        <end position="376"/>
    </location>
</feature>
<dbReference type="Proteomes" id="UP001175228">
    <property type="component" value="Unassembled WGS sequence"/>
</dbReference>
<proteinExistence type="predicted"/>
<protein>
    <recommendedName>
        <fullName evidence="2">DUF6589 domain-containing protein</fullName>
    </recommendedName>
</protein>
<evidence type="ECO:0000313" key="4">
    <source>
        <dbReference type="Proteomes" id="UP001175228"/>
    </source>
</evidence>
<organism evidence="3 4">
    <name type="scientific">Armillaria luteobubalina</name>
    <dbReference type="NCBI Taxonomy" id="153913"/>
    <lineage>
        <taxon>Eukaryota</taxon>
        <taxon>Fungi</taxon>
        <taxon>Dikarya</taxon>
        <taxon>Basidiomycota</taxon>
        <taxon>Agaricomycotina</taxon>
        <taxon>Agaricomycetes</taxon>
        <taxon>Agaricomycetidae</taxon>
        <taxon>Agaricales</taxon>
        <taxon>Marasmiineae</taxon>
        <taxon>Physalacriaceae</taxon>
        <taxon>Armillaria</taxon>
    </lineage>
</organism>
<dbReference type="AlphaFoldDB" id="A0AA39PSE1"/>
<evidence type="ECO:0000313" key="3">
    <source>
        <dbReference type="EMBL" id="KAK0488378.1"/>
    </source>
</evidence>
<comment type="caution">
    <text evidence="3">The sequence shown here is derived from an EMBL/GenBank/DDBJ whole genome shotgun (WGS) entry which is preliminary data.</text>
</comment>
<dbReference type="Pfam" id="PF20231">
    <property type="entry name" value="DUF6589"/>
    <property type="match status" value="1"/>
</dbReference>
<accession>A0AA39PSE1</accession>
<evidence type="ECO:0000256" key="1">
    <source>
        <dbReference type="SAM" id="MobiDB-lite"/>
    </source>
</evidence>
<feature type="region of interest" description="Disordered" evidence="1">
    <location>
        <begin position="362"/>
        <end position="399"/>
    </location>
</feature>
<gene>
    <name evidence="3" type="ORF">EDD18DRAFT_1359632</name>
</gene>
<keyword evidence="4" id="KW-1185">Reference proteome</keyword>